<gene>
    <name evidence="9" type="ORF">SPLIT_LOCUS6292</name>
</gene>
<feature type="region of interest" description="Disordered" evidence="7">
    <location>
        <begin position="560"/>
        <end position="586"/>
    </location>
</feature>
<dbReference type="InterPro" id="IPR004162">
    <property type="entry name" value="SINA-like_animal"/>
</dbReference>
<dbReference type="SUPFAM" id="SSF49599">
    <property type="entry name" value="TRAF domain-like"/>
    <property type="match status" value="1"/>
</dbReference>
<dbReference type="GO" id="GO:0061630">
    <property type="term" value="F:ubiquitin protein ligase activity"/>
    <property type="evidence" value="ECO:0007669"/>
    <property type="project" value="UniProtKB-EC"/>
</dbReference>
<feature type="compositionally biased region" description="Polar residues" evidence="7">
    <location>
        <begin position="517"/>
        <end position="532"/>
    </location>
</feature>
<dbReference type="InterPro" id="IPR013083">
    <property type="entry name" value="Znf_RING/FYVE/PHD"/>
</dbReference>
<organism evidence="9 10">
    <name type="scientific">Spodoptera littoralis</name>
    <name type="common">Egyptian cotton leafworm</name>
    <dbReference type="NCBI Taxonomy" id="7109"/>
    <lineage>
        <taxon>Eukaryota</taxon>
        <taxon>Metazoa</taxon>
        <taxon>Ecdysozoa</taxon>
        <taxon>Arthropoda</taxon>
        <taxon>Hexapoda</taxon>
        <taxon>Insecta</taxon>
        <taxon>Pterygota</taxon>
        <taxon>Neoptera</taxon>
        <taxon>Endopterygota</taxon>
        <taxon>Lepidoptera</taxon>
        <taxon>Glossata</taxon>
        <taxon>Ditrysia</taxon>
        <taxon>Noctuoidea</taxon>
        <taxon>Noctuidae</taxon>
        <taxon>Amphipyrinae</taxon>
        <taxon>Spodoptera</taxon>
    </lineage>
</organism>
<dbReference type="EC" id="2.3.2.27" evidence="6"/>
<keyword evidence="2 6" id="KW-0479">Metal-binding</keyword>
<feature type="compositionally biased region" description="Polar residues" evidence="7">
    <location>
        <begin position="577"/>
        <end position="586"/>
    </location>
</feature>
<comment type="domain">
    <text evidence="6">The RING-type zinc finger domain is essential for ubiquitin ligase activity.</text>
</comment>
<proteinExistence type="inferred from homology"/>
<dbReference type="Pfam" id="PF21361">
    <property type="entry name" value="Sina_ZnF"/>
    <property type="match status" value="1"/>
</dbReference>
<keyword evidence="3 5" id="KW-0863">Zinc-finger</keyword>
<keyword evidence="4 6" id="KW-0862">Zinc</keyword>
<reference evidence="9" key="1">
    <citation type="submission" date="2022-02" db="EMBL/GenBank/DDBJ databases">
        <authorList>
            <person name="King R."/>
        </authorList>
    </citation>
    <scope>NUCLEOTIDE SEQUENCE</scope>
</reference>
<feature type="compositionally biased region" description="Polar residues" evidence="7">
    <location>
        <begin position="162"/>
        <end position="173"/>
    </location>
</feature>
<feature type="compositionally biased region" description="Basic residues" evidence="7">
    <location>
        <begin position="219"/>
        <end position="231"/>
    </location>
</feature>
<evidence type="ECO:0000256" key="3">
    <source>
        <dbReference type="ARBA" id="ARBA00022771"/>
    </source>
</evidence>
<feature type="region of interest" description="Disordered" evidence="7">
    <location>
        <begin position="482"/>
        <end position="534"/>
    </location>
</feature>
<evidence type="ECO:0000259" key="8">
    <source>
        <dbReference type="PROSITE" id="PS51081"/>
    </source>
</evidence>
<evidence type="ECO:0000256" key="1">
    <source>
        <dbReference type="ARBA" id="ARBA00009119"/>
    </source>
</evidence>
<dbReference type="Gene3D" id="2.60.210.10">
    <property type="entry name" value="Apoptosis, Tumor Necrosis Factor Receptor Associated Protein 2, Chain A"/>
    <property type="match status" value="1"/>
</dbReference>
<comment type="pathway">
    <text evidence="6">Protein modification; protein ubiquitination.</text>
</comment>
<dbReference type="GO" id="GO:0008270">
    <property type="term" value="F:zinc ion binding"/>
    <property type="evidence" value="ECO:0007669"/>
    <property type="project" value="UniProtKB-KW"/>
</dbReference>
<comment type="domain">
    <text evidence="6">The SBD domain (substrate-binding domain) mediates the interaction with substrate proteins. It is related to the TRAF family.</text>
</comment>
<feature type="region of interest" description="Disordered" evidence="7">
    <location>
        <begin position="1"/>
        <end position="231"/>
    </location>
</feature>
<dbReference type="Proteomes" id="UP001153321">
    <property type="component" value="Chromosome 22"/>
</dbReference>
<dbReference type="PANTHER" id="PTHR45877:SF2">
    <property type="entry name" value="E3 UBIQUITIN-PROTEIN LIGASE SINA-RELATED"/>
    <property type="match status" value="1"/>
</dbReference>
<feature type="compositionally biased region" description="Polar residues" evidence="7">
    <location>
        <begin position="107"/>
        <end position="116"/>
    </location>
</feature>
<comment type="function">
    <text evidence="6">E3 ubiquitin-protein ligase that mediates ubiquitination and subsequent proteasomal degradation of target proteins. E3 ubiquitin ligases accept ubiquitin from an E2 ubiquitin-conjugating enzyme in the form of a thioester and then directly transfers the ubiquitin to targeted substrates.</text>
</comment>
<protein>
    <recommendedName>
        <fullName evidence="6">E3 ubiquitin-protein ligase</fullName>
        <ecNumber evidence="6">2.3.2.27</ecNumber>
    </recommendedName>
</protein>
<dbReference type="GO" id="GO:0005737">
    <property type="term" value="C:cytoplasm"/>
    <property type="evidence" value="ECO:0007669"/>
    <property type="project" value="InterPro"/>
</dbReference>
<keyword evidence="10" id="KW-1185">Reference proteome</keyword>
<dbReference type="PANTHER" id="PTHR45877">
    <property type="entry name" value="E3 UBIQUITIN-PROTEIN LIGASE SIAH2"/>
    <property type="match status" value="1"/>
</dbReference>
<feature type="compositionally biased region" description="Low complexity" evidence="7">
    <location>
        <begin position="79"/>
        <end position="105"/>
    </location>
</feature>
<dbReference type="AlphaFoldDB" id="A0A9P0N5T6"/>
<dbReference type="Pfam" id="PF03145">
    <property type="entry name" value="Sina_TRAF"/>
    <property type="match status" value="1"/>
</dbReference>
<evidence type="ECO:0000313" key="10">
    <source>
        <dbReference type="Proteomes" id="UP001153321"/>
    </source>
</evidence>
<feature type="compositionally biased region" description="Polar residues" evidence="7">
    <location>
        <begin position="128"/>
        <end position="138"/>
    </location>
</feature>
<comment type="similarity">
    <text evidence="1 6">Belongs to the SINA (Seven in absentia) family.</text>
</comment>
<evidence type="ECO:0000256" key="6">
    <source>
        <dbReference type="RuleBase" id="RU201113"/>
    </source>
</evidence>
<feature type="domain" description="SIAH-type" evidence="8">
    <location>
        <begin position="293"/>
        <end position="355"/>
    </location>
</feature>
<feature type="compositionally biased region" description="Polar residues" evidence="7">
    <location>
        <begin position="1"/>
        <end position="16"/>
    </location>
</feature>
<dbReference type="GO" id="GO:0043161">
    <property type="term" value="P:proteasome-mediated ubiquitin-dependent protein catabolic process"/>
    <property type="evidence" value="ECO:0007669"/>
    <property type="project" value="TreeGrafter"/>
</dbReference>
<dbReference type="PROSITE" id="PS51081">
    <property type="entry name" value="ZF_SIAH"/>
    <property type="match status" value="1"/>
</dbReference>
<keyword evidence="6" id="KW-0833">Ubl conjugation pathway</keyword>
<evidence type="ECO:0000256" key="2">
    <source>
        <dbReference type="ARBA" id="ARBA00022723"/>
    </source>
</evidence>
<dbReference type="InterPro" id="IPR013010">
    <property type="entry name" value="Znf_SIAH"/>
</dbReference>
<evidence type="ECO:0000313" key="9">
    <source>
        <dbReference type="EMBL" id="CAH1640936.1"/>
    </source>
</evidence>
<sequence>MGNNQSENNRPTQPHMNLSDLEHILNTQRQRYEQKLQDELAKQRAQQLREQEAKERRAKEQEAREKLAKEQAKQRAEQSSNSSNTVPSNSVGGPQQQAAVIVPPQQLYPTLTQTPNYPVHVNQPHPLIQTNPFQQPNPMFQHYPQFNPPQPWNPPQHVNHPRNQPNSYQNRATPTPPPQDFVFVNAPGQRYKPVPSAPVEPSGPSTRPRIPDVVPSHGPRNRSRSTSRARPVNKNRGIYDCPTCNQRYGLKIFQCPNGHSACNDCKIRGRACAICGLSLTGVRNFEVENHVAQTPTTCPNKNEGCNSMIKQINMDKHLESCPYMEQQCPLVAIFGTCRWKGKLSQLSTHFDEMHSSNRGVDVDKEIYLRDIHNSSRQVHLVVIGGYNFLCHLQVSETDGKIFMAVQLLGINTAAKKWTYEIHVYKKSEPRRKYMYSDTCVSSKEEVFKSGKCAVLPIFYAATFVDREGMAFKFFIQKISNKNNEDDNQDDQLEEERENMNGNDTDESQRPQVENWRESCTTTESRVNDNQHYQRPRSWVNQRRALTYVCVNTGNTRNSVEVENWRASSDSRAQSARNTTQRPNKHN</sequence>
<evidence type="ECO:0000256" key="5">
    <source>
        <dbReference type="PROSITE-ProRule" id="PRU00455"/>
    </source>
</evidence>
<feature type="compositionally biased region" description="Acidic residues" evidence="7">
    <location>
        <begin position="485"/>
        <end position="496"/>
    </location>
</feature>
<dbReference type="GO" id="GO:0031624">
    <property type="term" value="F:ubiquitin conjugating enzyme binding"/>
    <property type="evidence" value="ECO:0007669"/>
    <property type="project" value="TreeGrafter"/>
</dbReference>
<dbReference type="InterPro" id="IPR008974">
    <property type="entry name" value="TRAF-like"/>
</dbReference>
<feature type="compositionally biased region" description="Low complexity" evidence="7">
    <location>
        <begin position="565"/>
        <end position="576"/>
    </location>
</feature>
<name>A0A9P0N5T6_SPOLI</name>
<feature type="compositionally biased region" description="Basic and acidic residues" evidence="7">
    <location>
        <begin position="30"/>
        <end position="76"/>
    </location>
</feature>
<dbReference type="Gene3D" id="3.30.40.10">
    <property type="entry name" value="Zinc/RING finger domain, C3HC4 (zinc finger)"/>
    <property type="match status" value="1"/>
</dbReference>
<comment type="catalytic activity">
    <reaction evidence="6">
        <text>S-ubiquitinyl-[E2 ubiquitin-conjugating enzyme]-L-cysteine + [acceptor protein]-L-lysine = [E2 ubiquitin-conjugating enzyme]-L-cysteine + N(6)-ubiquitinyl-[acceptor protein]-L-lysine.</text>
        <dbReference type="EC" id="2.3.2.27"/>
    </reaction>
</comment>
<evidence type="ECO:0000256" key="7">
    <source>
        <dbReference type="SAM" id="MobiDB-lite"/>
    </source>
</evidence>
<accession>A0A9P0N5T6</accession>
<dbReference type="EMBL" id="LR824553">
    <property type="protein sequence ID" value="CAH1640936.1"/>
    <property type="molecule type" value="Genomic_DNA"/>
</dbReference>
<dbReference type="InterPro" id="IPR018121">
    <property type="entry name" value="7-in-absentia-prot_TRAF-dom"/>
</dbReference>
<evidence type="ECO:0000256" key="4">
    <source>
        <dbReference type="ARBA" id="ARBA00022833"/>
    </source>
</evidence>